<dbReference type="CDD" id="cd17788">
    <property type="entry name" value="CBS_pair_bac"/>
    <property type="match status" value="1"/>
</dbReference>
<evidence type="ECO:0000313" key="4">
    <source>
        <dbReference type="Proteomes" id="UP001327225"/>
    </source>
</evidence>
<evidence type="ECO:0000259" key="2">
    <source>
        <dbReference type="PROSITE" id="PS51371"/>
    </source>
</evidence>
<evidence type="ECO:0000313" key="3">
    <source>
        <dbReference type="EMBL" id="WQQ26774.1"/>
    </source>
</evidence>
<accession>A0ABZ0ZSK5</accession>
<keyword evidence="1" id="KW-0129">CBS domain</keyword>
<dbReference type="Gene3D" id="3.10.580.10">
    <property type="entry name" value="CBS-domain"/>
    <property type="match status" value="1"/>
</dbReference>
<dbReference type="EMBL" id="CP141059">
    <property type="protein sequence ID" value="WQQ26774.1"/>
    <property type="molecule type" value="Genomic_DNA"/>
</dbReference>
<feature type="domain" description="CBS" evidence="2">
    <location>
        <begin position="1"/>
        <end position="65"/>
    </location>
</feature>
<dbReference type="Pfam" id="PF00571">
    <property type="entry name" value="CBS"/>
    <property type="match status" value="2"/>
</dbReference>
<evidence type="ECO:0000256" key="1">
    <source>
        <dbReference type="PROSITE-ProRule" id="PRU00703"/>
    </source>
</evidence>
<gene>
    <name evidence="3" type="ORF">SHK19_00740</name>
</gene>
<dbReference type="PROSITE" id="PS51371">
    <property type="entry name" value="CBS"/>
    <property type="match status" value="1"/>
</dbReference>
<sequence length="157" mass="16570">MRARDLAAPYPTVHADAPAVDAARILTEAGRPALVVVDDHDHPTAILPASQVLRFVIPRYIQDDPALARVVDEEFADHMCDSLAGKTVAELLPREGPKLVVVEPDDNVIEIAALMAGNRSPLVAVVDGKGSKAPMMGAITVASLLSGLLPERITDPG</sequence>
<keyword evidence="4" id="KW-1185">Reference proteome</keyword>
<dbReference type="InterPro" id="IPR000644">
    <property type="entry name" value="CBS_dom"/>
</dbReference>
<protein>
    <submittedName>
        <fullName evidence="3">CBS domain-containing protein</fullName>
    </submittedName>
</protein>
<dbReference type="Proteomes" id="UP001327225">
    <property type="component" value="Chromosome"/>
</dbReference>
<dbReference type="InterPro" id="IPR046342">
    <property type="entry name" value="CBS_dom_sf"/>
</dbReference>
<proteinExistence type="predicted"/>
<reference evidence="4" key="1">
    <citation type="submission" date="2023-12" db="EMBL/GenBank/DDBJ databases">
        <title>Novel species in genus Nocardioides.</title>
        <authorList>
            <person name="Zhou H."/>
        </authorList>
    </citation>
    <scope>NUCLEOTIDE SEQUENCE [LARGE SCALE GENOMIC DNA]</scope>
    <source>
        <strain evidence="4">HM61</strain>
    </source>
</reference>
<dbReference type="SUPFAM" id="SSF54631">
    <property type="entry name" value="CBS-domain pair"/>
    <property type="match status" value="1"/>
</dbReference>
<organism evidence="3 4">
    <name type="scientific">Nocardioides bizhenqiangii</name>
    <dbReference type="NCBI Taxonomy" id="3095076"/>
    <lineage>
        <taxon>Bacteria</taxon>
        <taxon>Bacillati</taxon>
        <taxon>Actinomycetota</taxon>
        <taxon>Actinomycetes</taxon>
        <taxon>Propionibacteriales</taxon>
        <taxon>Nocardioidaceae</taxon>
        <taxon>Nocardioides</taxon>
    </lineage>
</organism>
<dbReference type="RefSeq" id="WP_322454095.1">
    <property type="nucleotide sequence ID" value="NZ_CP141059.1"/>
</dbReference>
<name>A0ABZ0ZSK5_9ACTN</name>